<dbReference type="CDD" id="cd01129">
    <property type="entry name" value="PulE-GspE-like"/>
    <property type="match status" value="1"/>
</dbReference>
<dbReference type="Proteomes" id="UP000183104">
    <property type="component" value="Unassembled WGS sequence"/>
</dbReference>
<dbReference type="SMART" id="SM00382">
    <property type="entry name" value="AAA"/>
    <property type="match status" value="1"/>
</dbReference>
<dbReference type="Gene3D" id="3.30.450.90">
    <property type="match status" value="1"/>
</dbReference>
<dbReference type="AlphaFoldDB" id="A0A1G5B424"/>
<dbReference type="PANTHER" id="PTHR30258:SF29">
    <property type="entry name" value="MSHA PILUS ASSEMBLY ATPASE MSHE"/>
    <property type="match status" value="1"/>
</dbReference>
<keyword evidence="6" id="KW-1185">Reference proteome</keyword>
<evidence type="ECO:0000256" key="3">
    <source>
        <dbReference type="ARBA" id="ARBA00022840"/>
    </source>
</evidence>
<dbReference type="GO" id="GO:0005886">
    <property type="term" value="C:plasma membrane"/>
    <property type="evidence" value="ECO:0007669"/>
    <property type="project" value="TreeGrafter"/>
</dbReference>
<dbReference type="PANTHER" id="PTHR30258">
    <property type="entry name" value="TYPE II SECRETION SYSTEM PROTEIN GSPE-RELATED"/>
    <property type="match status" value="1"/>
</dbReference>
<evidence type="ECO:0000313" key="5">
    <source>
        <dbReference type="EMBL" id="SCX84770.1"/>
    </source>
</evidence>
<reference evidence="6" key="1">
    <citation type="submission" date="2016-10" db="EMBL/GenBank/DDBJ databases">
        <authorList>
            <person name="Varghese N."/>
        </authorList>
    </citation>
    <scope>NUCLEOTIDE SEQUENCE [LARGE SCALE GENOMIC DNA]</scope>
    <source>
        <strain evidence="6">HL 19</strain>
    </source>
</reference>
<keyword evidence="2" id="KW-0547">Nucleotide-binding</keyword>
<feature type="domain" description="Bacterial type II secretion system protein E" evidence="4">
    <location>
        <begin position="381"/>
        <end position="395"/>
    </location>
</feature>
<dbReference type="Gene3D" id="1.10.40.70">
    <property type="match status" value="1"/>
</dbReference>
<organism evidence="5 6">
    <name type="scientific">Thiohalorhabdus denitrificans</name>
    <dbReference type="NCBI Taxonomy" id="381306"/>
    <lineage>
        <taxon>Bacteria</taxon>
        <taxon>Pseudomonadati</taxon>
        <taxon>Pseudomonadota</taxon>
        <taxon>Gammaproteobacteria</taxon>
        <taxon>Thiohalorhabdales</taxon>
        <taxon>Thiohalorhabdaceae</taxon>
        <taxon>Thiohalorhabdus</taxon>
    </lineage>
</organism>
<comment type="similarity">
    <text evidence="1">Belongs to the GSP E family.</text>
</comment>
<gene>
    <name evidence="5" type="ORF">SAMN05661077_0661</name>
</gene>
<dbReference type="FunFam" id="3.30.450.90:FF:000001">
    <property type="entry name" value="Type II secretion system ATPase GspE"/>
    <property type="match status" value="1"/>
</dbReference>
<dbReference type="InterPro" id="IPR037257">
    <property type="entry name" value="T2SS_E_N_sf"/>
</dbReference>
<sequence length="573" mass="63099">MAKLKKIRLGDLLVKYGVISEAQLGEALRIQQESGKKLGKILVERGLITEQRLLEFLADQLDVELVDLAQYRVDPDAAHSLSESQARRFRALPLKRKPNGTYQVAMADPTNVMAVDRLEHLLGAEVEPAVASESALLRALDRVFTRSHQMSSLADEIGAELGEESQRGLPEVEPGSEDAPVARLINALFTQAVQMGSSDIHVEPDEDALLVRCRIDGVLQERMRTDRQVAEAVVSRLKLMAELDIAERRLPQDGRFRITVGGHRLDVRLSTMPIQNGEAAVMRLLDQSAGLIGLEELGMEEEVRRRFEHLVRIPHGMVLVTGPTGSGKTTTLYAALNRINDTGQKIITVEDPVEYQLPLVSQVQVNPRIDLTFARVLRSILRQDPDTVMVGEIRDQETGSIAIRAALTGHLVFSTLHTNDAPGTVTRLIDMGLEPFLVASSLRGVVAQRLVRRICPSCRVEDRPSAAVLQGLGLDPREAEGTIFYRGEGCVECNNTGFRGRVGIYELMEVDGPVREAISRNDRGAVECALEGQEAHRTLRESGLAKVRAGVTSLEEVLRVTAEDQEYAHLGTP</sequence>
<dbReference type="Pfam" id="PF00437">
    <property type="entry name" value="T2SSE"/>
    <property type="match status" value="1"/>
</dbReference>
<evidence type="ECO:0000313" key="6">
    <source>
        <dbReference type="Proteomes" id="UP000183104"/>
    </source>
</evidence>
<evidence type="ECO:0000256" key="2">
    <source>
        <dbReference type="ARBA" id="ARBA00022741"/>
    </source>
</evidence>
<dbReference type="InterPro" id="IPR027417">
    <property type="entry name" value="P-loop_NTPase"/>
</dbReference>
<dbReference type="SUPFAM" id="SSF52540">
    <property type="entry name" value="P-loop containing nucleoside triphosphate hydrolases"/>
    <property type="match status" value="1"/>
</dbReference>
<evidence type="ECO:0000256" key="1">
    <source>
        <dbReference type="ARBA" id="ARBA00006611"/>
    </source>
</evidence>
<dbReference type="InterPro" id="IPR007831">
    <property type="entry name" value="T2SS_GspE_N"/>
</dbReference>
<dbReference type="Pfam" id="PF05157">
    <property type="entry name" value="MshEN"/>
    <property type="match status" value="1"/>
</dbReference>
<dbReference type="InterPro" id="IPR003593">
    <property type="entry name" value="AAA+_ATPase"/>
</dbReference>
<protein>
    <submittedName>
        <fullName evidence="5">MSHA biogenesis protein MshE</fullName>
    </submittedName>
</protein>
<dbReference type="GO" id="GO:0016887">
    <property type="term" value="F:ATP hydrolysis activity"/>
    <property type="evidence" value="ECO:0007669"/>
    <property type="project" value="TreeGrafter"/>
</dbReference>
<name>A0A1G5B424_9GAMM</name>
<dbReference type="SUPFAM" id="SSF160246">
    <property type="entry name" value="EspE N-terminal domain-like"/>
    <property type="match status" value="1"/>
</dbReference>
<accession>A0A1G5B424</accession>
<dbReference type="FunFam" id="3.40.50.300:FF:000398">
    <property type="entry name" value="Type IV pilus assembly ATPase PilB"/>
    <property type="match status" value="1"/>
</dbReference>
<keyword evidence="3" id="KW-0067">ATP-binding</keyword>
<dbReference type="OrthoDB" id="9804785at2"/>
<dbReference type="RefSeq" id="WP_143004048.1">
    <property type="nucleotide sequence ID" value="NZ_FMUN01000001.1"/>
</dbReference>
<dbReference type="Gene3D" id="3.40.50.300">
    <property type="entry name" value="P-loop containing nucleotide triphosphate hydrolases"/>
    <property type="match status" value="1"/>
</dbReference>
<dbReference type="EMBL" id="FMUN01000001">
    <property type="protein sequence ID" value="SCX84770.1"/>
    <property type="molecule type" value="Genomic_DNA"/>
</dbReference>
<dbReference type="GO" id="GO:0005524">
    <property type="term" value="F:ATP binding"/>
    <property type="evidence" value="ECO:0007669"/>
    <property type="project" value="UniProtKB-KW"/>
</dbReference>
<proteinExistence type="inferred from homology"/>
<dbReference type="PROSITE" id="PS00662">
    <property type="entry name" value="T2SP_E"/>
    <property type="match status" value="1"/>
</dbReference>
<dbReference type="STRING" id="381306.AN478_08720"/>
<dbReference type="InterPro" id="IPR001482">
    <property type="entry name" value="T2SS/T4SS_dom"/>
</dbReference>
<evidence type="ECO:0000259" key="4">
    <source>
        <dbReference type="PROSITE" id="PS00662"/>
    </source>
</evidence>
<dbReference type="Gene3D" id="3.30.300.160">
    <property type="entry name" value="Type II secretion system, protein E, N-terminal domain"/>
    <property type="match status" value="1"/>
</dbReference>